<dbReference type="SUPFAM" id="SSF56219">
    <property type="entry name" value="DNase I-like"/>
    <property type="match status" value="1"/>
</dbReference>
<dbReference type="InterPro" id="IPR005135">
    <property type="entry name" value="Endo/exonuclease/phosphatase"/>
</dbReference>
<dbReference type="Gene3D" id="3.60.10.10">
    <property type="entry name" value="Endonuclease/exonuclease/phosphatase"/>
    <property type="match status" value="1"/>
</dbReference>
<keyword evidence="5" id="KW-1185">Reference proteome</keyword>
<feature type="region of interest" description="Disordered" evidence="2">
    <location>
        <begin position="343"/>
        <end position="362"/>
    </location>
</feature>
<dbReference type="InterPro" id="IPR001878">
    <property type="entry name" value="Znf_CCHC"/>
</dbReference>
<evidence type="ECO:0000259" key="3">
    <source>
        <dbReference type="PROSITE" id="PS50158"/>
    </source>
</evidence>
<keyword evidence="1" id="KW-0479">Metal-binding</keyword>
<keyword evidence="1" id="KW-0863">Zinc-finger</keyword>
<keyword evidence="4" id="KW-0548">Nucleotidyltransferase</keyword>
<evidence type="ECO:0000256" key="1">
    <source>
        <dbReference type="PROSITE-ProRule" id="PRU00047"/>
    </source>
</evidence>
<dbReference type="InterPro" id="IPR025558">
    <property type="entry name" value="DUF4283"/>
</dbReference>
<dbReference type="EMBL" id="SMMG02000001">
    <property type="protein sequence ID" value="KAA3488313.1"/>
    <property type="molecule type" value="Genomic_DNA"/>
</dbReference>
<reference evidence="5" key="1">
    <citation type="journal article" date="2019" name="Plant Biotechnol. J.">
        <title>Genome sequencing of the Australian wild diploid species Gossypium australe highlights disease resistance and delayed gland morphogenesis.</title>
        <authorList>
            <person name="Cai Y."/>
            <person name="Cai X."/>
            <person name="Wang Q."/>
            <person name="Wang P."/>
            <person name="Zhang Y."/>
            <person name="Cai C."/>
            <person name="Xu Y."/>
            <person name="Wang K."/>
            <person name="Zhou Z."/>
            <person name="Wang C."/>
            <person name="Geng S."/>
            <person name="Li B."/>
            <person name="Dong Q."/>
            <person name="Hou Y."/>
            <person name="Wang H."/>
            <person name="Ai P."/>
            <person name="Liu Z."/>
            <person name="Yi F."/>
            <person name="Sun M."/>
            <person name="An G."/>
            <person name="Cheng J."/>
            <person name="Zhang Y."/>
            <person name="Shi Q."/>
            <person name="Xie Y."/>
            <person name="Shi X."/>
            <person name="Chang Y."/>
            <person name="Huang F."/>
            <person name="Chen Y."/>
            <person name="Hong S."/>
            <person name="Mi L."/>
            <person name="Sun Q."/>
            <person name="Zhang L."/>
            <person name="Zhou B."/>
            <person name="Peng R."/>
            <person name="Zhang X."/>
            <person name="Liu F."/>
        </authorList>
    </citation>
    <scope>NUCLEOTIDE SEQUENCE [LARGE SCALE GENOMIC DNA]</scope>
    <source>
        <strain evidence="5">cv. PA1801</strain>
    </source>
</reference>
<keyword evidence="4" id="KW-0808">Transferase</keyword>
<name>A0A5B6X3K5_9ROSI</name>
<gene>
    <name evidence="4" type="ORF">EPI10_032082</name>
</gene>
<keyword evidence="4" id="KW-0695">RNA-directed DNA polymerase</keyword>
<evidence type="ECO:0000256" key="2">
    <source>
        <dbReference type="SAM" id="MobiDB-lite"/>
    </source>
</evidence>
<protein>
    <submittedName>
        <fullName evidence="4">Reverse transcriptase</fullName>
    </submittedName>
</protein>
<dbReference type="InterPro" id="IPR040256">
    <property type="entry name" value="At4g02000-like"/>
</dbReference>
<dbReference type="GO" id="GO:0008270">
    <property type="term" value="F:zinc ion binding"/>
    <property type="evidence" value="ECO:0007669"/>
    <property type="project" value="UniProtKB-KW"/>
</dbReference>
<proteinExistence type="predicted"/>
<accession>A0A5B6X3K5</accession>
<organism evidence="4 5">
    <name type="scientific">Gossypium australe</name>
    <dbReference type="NCBI Taxonomy" id="47621"/>
    <lineage>
        <taxon>Eukaryota</taxon>
        <taxon>Viridiplantae</taxon>
        <taxon>Streptophyta</taxon>
        <taxon>Embryophyta</taxon>
        <taxon>Tracheophyta</taxon>
        <taxon>Spermatophyta</taxon>
        <taxon>Magnoliopsida</taxon>
        <taxon>eudicotyledons</taxon>
        <taxon>Gunneridae</taxon>
        <taxon>Pentapetalae</taxon>
        <taxon>rosids</taxon>
        <taxon>malvids</taxon>
        <taxon>Malvales</taxon>
        <taxon>Malvaceae</taxon>
        <taxon>Malvoideae</taxon>
        <taxon>Gossypium</taxon>
    </lineage>
</organism>
<dbReference type="GO" id="GO:0003964">
    <property type="term" value="F:RNA-directed DNA polymerase activity"/>
    <property type="evidence" value="ECO:0007669"/>
    <property type="project" value="UniProtKB-KW"/>
</dbReference>
<dbReference type="Pfam" id="PF14111">
    <property type="entry name" value="DUF4283"/>
    <property type="match status" value="1"/>
</dbReference>
<comment type="caution">
    <text evidence="4">The sequence shown here is derived from an EMBL/GenBank/DDBJ whole genome shotgun (WGS) entry which is preliminary data.</text>
</comment>
<feature type="compositionally biased region" description="Polar residues" evidence="2">
    <location>
        <begin position="343"/>
        <end position="353"/>
    </location>
</feature>
<dbReference type="AlphaFoldDB" id="A0A5B6X3K5"/>
<dbReference type="InterPro" id="IPR036691">
    <property type="entry name" value="Endo/exonu/phosph_ase_sf"/>
</dbReference>
<dbReference type="PANTHER" id="PTHR31286:SF173">
    <property type="entry name" value="DUF4283 DOMAIN-CONTAINING PROTEIN"/>
    <property type="match status" value="1"/>
</dbReference>
<dbReference type="Pfam" id="PF03372">
    <property type="entry name" value="Exo_endo_phos"/>
    <property type="match status" value="1"/>
</dbReference>
<feature type="region of interest" description="Disordered" evidence="2">
    <location>
        <begin position="649"/>
        <end position="695"/>
    </location>
</feature>
<keyword evidence="1" id="KW-0862">Zinc</keyword>
<dbReference type="OrthoDB" id="1750606at2759"/>
<dbReference type="GO" id="GO:0003676">
    <property type="term" value="F:nucleic acid binding"/>
    <property type="evidence" value="ECO:0007669"/>
    <property type="project" value="InterPro"/>
</dbReference>
<dbReference type="PANTHER" id="PTHR31286">
    <property type="entry name" value="GLYCINE-RICH CELL WALL STRUCTURAL PROTEIN 1.8-LIKE"/>
    <property type="match status" value="1"/>
</dbReference>
<evidence type="ECO:0000313" key="5">
    <source>
        <dbReference type="Proteomes" id="UP000325315"/>
    </source>
</evidence>
<sequence>MEAGDVTTQLEVVDGDGFRMEEDRITKKVRFKEGIREEAMDVVVKNASNPKISWKDKLLGTNSVSLENEGSFSLSDESVEDLEFLEGDIRISTINGTPAIDFSERIQQILFKEMESTVVIKLLGRNIGYEALSNRINSLWNPSKPFHLMDFENGYYLAKFHSVHDYTKVLSQGPWLVYGQYLTVQPWTKEFDSSQPFPSIVLAWIRLPGLPGFLYKKEILQKIGGLIGKVVRLDINTDNRTRGCFARMAVYINLNKPLTAQVLVNGMKQRVEYEALPAICYNCGKYGHTKELCPLLRTEASPGRIQTENISASAEKGGEGDTYGPWMVVNRKSRKNAQKNNIFITSNNGNGVQENMPRDRSRTNKGIQLEGAKTLKELPATQNISRFNALAEHAQNTNEADWNKKLSDNLDHNKLQATNKEGPPCIKTKSIPTKNLIPCAGKSYSLNNEEPNGADGHSMPSKIGSTSTTLVEVQMKDSLGSLINNRHTAVTFKEQGPNGSVIKNRVSGKSMGGCASNKFLRAFREYNLEYKPDIVCLLEPRVSGHKATSIIDKLGFDRSHRIESVGFSGGIWVGWKDSITISIIHNHPQFMLLNLKVNAINNGFFIFVVYGSPDRIKRQALWDDLMDVLPQDPLPWMILGDFNAILSPEDKKSDRSTGFQPNEKPDDHTFLPIRTPLTSAAAQGRDEDEQWQHGSLKEKVIKQRFWRGPPRAKG</sequence>
<dbReference type="Proteomes" id="UP000325315">
    <property type="component" value="Unassembled WGS sequence"/>
</dbReference>
<dbReference type="PROSITE" id="PS50158">
    <property type="entry name" value="ZF_CCHC"/>
    <property type="match status" value="1"/>
</dbReference>
<feature type="domain" description="CCHC-type" evidence="3">
    <location>
        <begin position="280"/>
        <end position="294"/>
    </location>
</feature>
<evidence type="ECO:0000313" key="4">
    <source>
        <dbReference type="EMBL" id="KAA3488313.1"/>
    </source>
</evidence>